<reference evidence="2 3" key="1">
    <citation type="journal article" date="2016" name="Mol. Biol. Evol.">
        <title>Comparative Genomics of Early-Diverging Mushroom-Forming Fungi Provides Insights into the Origins of Lignocellulose Decay Capabilities.</title>
        <authorList>
            <person name="Nagy L.G."/>
            <person name="Riley R."/>
            <person name="Tritt A."/>
            <person name="Adam C."/>
            <person name="Daum C."/>
            <person name="Floudas D."/>
            <person name="Sun H."/>
            <person name="Yadav J.S."/>
            <person name="Pangilinan J."/>
            <person name="Larsson K.H."/>
            <person name="Matsuura K."/>
            <person name="Barry K."/>
            <person name="Labutti K."/>
            <person name="Kuo R."/>
            <person name="Ohm R.A."/>
            <person name="Bhattacharya S.S."/>
            <person name="Shirouzu T."/>
            <person name="Yoshinaga Y."/>
            <person name="Martin F.M."/>
            <person name="Grigoriev I.V."/>
            <person name="Hibbett D.S."/>
        </authorList>
    </citation>
    <scope>NUCLEOTIDE SEQUENCE [LARGE SCALE GENOMIC DNA]</scope>
    <source>
        <strain evidence="2 3">HHB12029</strain>
    </source>
</reference>
<accession>A0A166A750</accession>
<protein>
    <submittedName>
        <fullName evidence="2">Uncharacterized protein</fullName>
    </submittedName>
</protein>
<feature type="compositionally biased region" description="Pro residues" evidence="1">
    <location>
        <begin position="307"/>
        <end position="320"/>
    </location>
</feature>
<feature type="compositionally biased region" description="Low complexity" evidence="1">
    <location>
        <begin position="413"/>
        <end position="432"/>
    </location>
</feature>
<feature type="region of interest" description="Disordered" evidence="1">
    <location>
        <begin position="410"/>
        <end position="432"/>
    </location>
</feature>
<evidence type="ECO:0000256" key="1">
    <source>
        <dbReference type="SAM" id="MobiDB-lite"/>
    </source>
</evidence>
<proteinExistence type="predicted"/>
<dbReference type="Proteomes" id="UP000077266">
    <property type="component" value="Unassembled WGS sequence"/>
</dbReference>
<evidence type="ECO:0000313" key="3">
    <source>
        <dbReference type="Proteomes" id="UP000077266"/>
    </source>
</evidence>
<feature type="compositionally biased region" description="Low complexity" evidence="1">
    <location>
        <begin position="453"/>
        <end position="463"/>
    </location>
</feature>
<feature type="region of interest" description="Disordered" evidence="1">
    <location>
        <begin position="453"/>
        <end position="484"/>
    </location>
</feature>
<evidence type="ECO:0000313" key="2">
    <source>
        <dbReference type="EMBL" id="KZV89149.1"/>
    </source>
</evidence>
<gene>
    <name evidence="2" type="ORF">EXIGLDRAFT_838708</name>
</gene>
<organism evidence="2 3">
    <name type="scientific">Exidia glandulosa HHB12029</name>
    <dbReference type="NCBI Taxonomy" id="1314781"/>
    <lineage>
        <taxon>Eukaryota</taxon>
        <taxon>Fungi</taxon>
        <taxon>Dikarya</taxon>
        <taxon>Basidiomycota</taxon>
        <taxon>Agaricomycotina</taxon>
        <taxon>Agaricomycetes</taxon>
        <taxon>Auriculariales</taxon>
        <taxon>Exidiaceae</taxon>
        <taxon>Exidia</taxon>
    </lineage>
</organism>
<dbReference type="OrthoDB" id="2570975at2759"/>
<feature type="region of interest" description="Disordered" evidence="1">
    <location>
        <begin position="275"/>
        <end position="325"/>
    </location>
</feature>
<keyword evidence="3" id="KW-1185">Reference proteome</keyword>
<sequence>MEPSTSSSRPRPSMEIVTEVTMGEIVVDDDELTPRPNKVSFEVDIEALTTALPSITHSGPSGPSGTSTPSLEAAKAVKNLPKRLERPPKADIPSEALNAISPGLADLPRDLVMTVVREKGPVYLKTLATARVEQLQLTPGERTARYIDVALRRPMEAAAAPTHVIAVVEAEAEQRRREGLVKPTIRLIPVYSIVLATQCAKLPPLPPQLPDPMIPGGGNQRVRLPVCQLVLPDMGALPILLNYLYSHSTKNLLRALLPLTEEALPALATPPVFNLSSTPAPPQPAPEPSARVISGRHRARAAASQPTPAPPAPAPNPPPQRKPKFNKFALPSLARSASKAGIVELTARVRLLHGLWADSIALGVHDDALWAAMHSSWDILIGGITAAVMDAAGQAPRPPVKPTRKVAGKQRVMSAASRMPSASAPGPAPLAAAAGSSSSMVTAIAPSTVSFSTAPASAVPAPSQARDNSLSPSPPRMKTTLPTL</sequence>
<name>A0A166A750_EXIGL</name>
<dbReference type="AlphaFoldDB" id="A0A166A750"/>
<dbReference type="EMBL" id="KV426080">
    <property type="protein sequence ID" value="KZV89149.1"/>
    <property type="molecule type" value="Genomic_DNA"/>
</dbReference>
<dbReference type="InParanoid" id="A0A166A750"/>